<proteinExistence type="predicted"/>
<organism evidence="7 8">
    <name type="scientific">Petromyzon marinus</name>
    <name type="common">Sea lamprey</name>
    <dbReference type="NCBI Taxonomy" id="7757"/>
    <lineage>
        <taxon>Eukaryota</taxon>
        <taxon>Metazoa</taxon>
        <taxon>Chordata</taxon>
        <taxon>Craniata</taxon>
        <taxon>Vertebrata</taxon>
        <taxon>Cyclostomata</taxon>
        <taxon>Hyperoartia</taxon>
        <taxon>Petromyzontiformes</taxon>
        <taxon>Petromyzontidae</taxon>
        <taxon>Petromyzon</taxon>
    </lineage>
</organism>
<gene>
    <name evidence="8" type="primary">MROH1</name>
</gene>
<keyword evidence="7" id="KW-1185">Reference proteome</keyword>
<accession>A0AAJ7XAC2</accession>
<evidence type="ECO:0000259" key="6">
    <source>
        <dbReference type="Pfam" id="PF23227"/>
    </source>
</evidence>
<dbReference type="Pfam" id="PF23221">
    <property type="entry name" value="HEAT_MROH2B_1st"/>
    <property type="match status" value="1"/>
</dbReference>
<dbReference type="InterPro" id="IPR056282">
    <property type="entry name" value="MROH2B-like_N_HEAT"/>
</dbReference>
<feature type="domain" description="MROH2B-like HEAT-repeats" evidence="4">
    <location>
        <begin position="255"/>
        <end position="918"/>
    </location>
</feature>
<sequence>MSPAQVEVVALALADAAFDKDEAVRERIARSLNELGCRHPEPVLECCLSYLTKHSKLPQGHRVVILLSMELIIKDTLHQLSEPLARSIVALASEEMTRSKEVLPEWQQAASNVLVAIGSGFVRVVMEELLQKFQPGMIPHFFTMKTLANLATANVYGMVPFLTATMGIMLPMLGVTKQDNMRWVFTFALSHFSESILEYVANLDKAPDPTVRKEAFQNEIYSAYDVLFNVWLQSKEAKLRLMIVEALGHMAHLLTWEKLDEQLPRLLTGFMMLYKKHSEPFYITQGLCQVLDASANVGRRVPEPQVDVLFNTLHHQVCIPVDFSNNLAMKNHNEILRCFTVISRVIPDRLLTYLLQKLEHNNERNRIGTLIILKHLINSAAPQIEDKKPVILSGIKLLLLEQSNKVKRALAQVVITMAHRGYLELEGGDQMVEFIIKQCANTGETAPVQGKPRPPDPEEVTDEALRGMSENILHLVTTTIDNIHGVLWPYLLGFVCPPQYSGALATVCRNAAFLAFKKRDSQAPDYLLNYEMQANLPKPPALLTRLLVVSSMPWEGPDRGVPALRLLQVMADNVHPSARAAWDLHVPTLVQHLEESEEQWSQKKWEDLLLKFLSSTLEAIADDGWTCRLGEEMSKQLPNYSSVPREKGFLYKCIGVVLRQSTNKTFVKTQLHTMLSDVKHTDTMEREGLAVGIGFSASAHLDDTISKLEEVAKNEVLKKTINIFNLLKDKSEVDGEKVRSTIILCYGYVSMYAPASLLPSRLEATIIKNVTVLYTSKILGIGVAVKDLTVKLSLIKTVSLIAQAVHPSNLHTAFQFAKKLELLHLMQEMIKAEPSSSLSTLVRQTALTACSHLVKLDPPLAEVDSVELMKTCLYSVYILPPLPSDRSRDDAVPDGEKKEALMKDTVSALHELLVEILRRDLTPGGLQTVFKQVDGWIESVRDHERERALFTVHALLRCYYSGVRVTSMVSLSNLGTMMGRLVPRCTDPVLSVRRCAIQALYAVLRIHLKYEGFSPDYKDDMVEGILTLNQRLEQLNQQALQQAGSDIAKVLGKRMPQDQLVPLLTTLLSSLGDHQVSSATGASVVLNGLIRTRGAVLVDQVGSILATLHLHLQQVSAEPVRHGALQAAQLLAQHHLQAAIAVLLTYPLPYDEHAQELWRCLGSDAATIAKIFSNFIEALSRQLPYQEKPDPRNKKLSLRFATLPSLAITCAIKGVLAIPECAAVMGGVYPQLFATLLVRLGSSVGLQLPKELTANQKSNGLPRVAKPMDACQCSIEALELMLSRAGNADVVQAMESQQEWELIIDEERHHQGVAALARAMATYAGPRLTLITESLAPVLSSVYDRQRITVVAFFAELLNHQAVSDLLLVDVLMNNLLGRLVDNSHVVRMLCIRGLGNIATGAAHKVHRYSTTVLSALIAGMDDKEDPDDLITLEAMSGLSKVLARVDESNVRGILINIALRIRPFFEKEKETVRAAAFVLFGNLSKFGDGESRGQFLEQVHTNLVSILLHLNDEHPDVRKACKFALRTIGSLLGSEAIGTMFQKHLLEDANLHYGEFMNDLAKYIIKDFPDKVNFYLMSCVSFFKSTWAEIRGNAVMLVGFFLGNVANETLQSISLEHVCGAVIILLKDPSASVRAKAAEALSLFHTM</sequence>
<dbReference type="Pfam" id="PF21047">
    <property type="entry name" value="HEAT_Maestro"/>
    <property type="match status" value="1"/>
</dbReference>
<dbReference type="Pfam" id="PF23210">
    <property type="entry name" value="HEAT_Maestro_2"/>
    <property type="match status" value="1"/>
</dbReference>
<dbReference type="Gene3D" id="1.25.10.10">
    <property type="entry name" value="Leucine-rich Repeat Variant"/>
    <property type="match status" value="3"/>
</dbReference>
<evidence type="ECO:0000313" key="7">
    <source>
        <dbReference type="Proteomes" id="UP001318040"/>
    </source>
</evidence>
<protein>
    <submittedName>
        <fullName evidence="8">Maestro heat-like repeat-containing protein family member 1 isoform X1</fullName>
    </submittedName>
</protein>
<feature type="domain" description="Maestro-like HEAT-repeats" evidence="3">
    <location>
        <begin position="943"/>
        <end position="1171"/>
    </location>
</feature>
<dbReference type="Pfam" id="PF23227">
    <property type="entry name" value="HEAT_MROH2B_C"/>
    <property type="match status" value="1"/>
</dbReference>
<name>A0AAJ7XAC2_PETMA</name>
<dbReference type="PANTHER" id="PTHR23120">
    <property type="entry name" value="MAESTRO-RELATED HEAT DOMAIN-CONTAINING"/>
    <property type="match status" value="1"/>
</dbReference>
<dbReference type="InterPro" id="IPR055408">
    <property type="entry name" value="HEAT_MROH2B-like"/>
</dbReference>
<evidence type="ECO:0000259" key="3">
    <source>
        <dbReference type="Pfam" id="PF21047"/>
    </source>
</evidence>
<evidence type="ECO:0000256" key="1">
    <source>
        <dbReference type="ARBA" id="ARBA00022737"/>
    </source>
</evidence>
<reference evidence="8" key="1">
    <citation type="submission" date="2025-08" db="UniProtKB">
        <authorList>
            <consortium name="RefSeq"/>
        </authorList>
    </citation>
    <scope>IDENTIFICATION</scope>
    <source>
        <tissue evidence="8">Sperm</tissue>
    </source>
</reference>
<dbReference type="InterPro" id="IPR016024">
    <property type="entry name" value="ARM-type_fold"/>
</dbReference>
<dbReference type="RefSeq" id="XP_032827045.1">
    <property type="nucleotide sequence ID" value="XM_032971154.1"/>
</dbReference>
<dbReference type="InterPro" id="IPR055406">
    <property type="entry name" value="HEAT_Maestro"/>
</dbReference>
<dbReference type="SUPFAM" id="SSF48371">
    <property type="entry name" value="ARM repeat"/>
    <property type="match status" value="2"/>
</dbReference>
<dbReference type="PANTHER" id="PTHR23120:SF0">
    <property type="entry name" value="MAESTRO HEAT-LIKE REPEAT FAMILY MEMBER 1"/>
    <property type="match status" value="1"/>
</dbReference>
<evidence type="ECO:0000259" key="4">
    <source>
        <dbReference type="Pfam" id="PF23210"/>
    </source>
</evidence>
<dbReference type="CTD" id="727957"/>
<dbReference type="PROSITE" id="PS50077">
    <property type="entry name" value="HEAT_REPEAT"/>
    <property type="match status" value="1"/>
</dbReference>
<feature type="domain" description="Maestro/Maestro-like HEAT-repeats" evidence="6">
    <location>
        <begin position="1372"/>
        <end position="1646"/>
    </location>
</feature>
<evidence type="ECO:0000256" key="2">
    <source>
        <dbReference type="PROSITE-ProRule" id="PRU00103"/>
    </source>
</evidence>
<feature type="repeat" description="HEAT" evidence="2">
    <location>
        <begin position="1504"/>
        <end position="1541"/>
    </location>
</feature>
<dbReference type="InterPro" id="IPR048465">
    <property type="entry name" value="Maestro-like_HEAT"/>
</dbReference>
<dbReference type="GeneID" id="116952104"/>
<dbReference type="InterPro" id="IPR045206">
    <property type="entry name" value="Maestro_heat-like_prot"/>
</dbReference>
<keyword evidence="1" id="KW-0677">Repeat</keyword>
<feature type="domain" description="MROH2B-like N-terminal HEAT-repeats" evidence="5">
    <location>
        <begin position="32"/>
        <end position="250"/>
    </location>
</feature>
<dbReference type="Proteomes" id="UP001318040">
    <property type="component" value="Chromosome 45"/>
</dbReference>
<dbReference type="KEGG" id="pmrn:116952104"/>
<evidence type="ECO:0000313" key="8">
    <source>
        <dbReference type="RefSeq" id="XP_032827045.1"/>
    </source>
</evidence>
<evidence type="ECO:0000259" key="5">
    <source>
        <dbReference type="Pfam" id="PF23221"/>
    </source>
</evidence>
<dbReference type="InterPro" id="IPR011989">
    <property type="entry name" value="ARM-like"/>
</dbReference>
<dbReference type="InterPro" id="IPR021133">
    <property type="entry name" value="HEAT_type_2"/>
</dbReference>
<dbReference type="GO" id="GO:0005737">
    <property type="term" value="C:cytoplasm"/>
    <property type="evidence" value="ECO:0007669"/>
    <property type="project" value="TreeGrafter"/>
</dbReference>